<dbReference type="AlphaFoldDB" id="A0A484I5U8"/>
<evidence type="ECO:0000313" key="1">
    <source>
        <dbReference type="EMBL" id="VFJ13058.1"/>
    </source>
</evidence>
<gene>
    <name evidence="1" type="ORF">NFRAN_0736</name>
</gene>
<dbReference type="GeneID" id="39420229"/>
<evidence type="ECO:0000313" key="2">
    <source>
        <dbReference type="Proteomes" id="UP000294299"/>
    </source>
</evidence>
<dbReference type="RefSeq" id="WP_172602071.1">
    <property type="nucleotide sequence ID" value="NZ_LR216287.1"/>
</dbReference>
<dbReference type="InterPro" id="IPR003749">
    <property type="entry name" value="ThiS/MoaD-like"/>
</dbReference>
<sequence length="84" mass="9083">MITIDLRGGIRKSAGLSQIFLEKERASLNEIIDYLARRYNLNHQIMSNEIMVAINGVDSSILGGGEARISSGDIVTILTVVHGG</sequence>
<proteinExistence type="predicted"/>
<accession>A0A484I5U8</accession>
<dbReference type="KEGG" id="nfn:NFRAN_0736"/>
<dbReference type="Gene3D" id="3.10.20.30">
    <property type="match status" value="1"/>
</dbReference>
<keyword evidence="2" id="KW-1185">Reference proteome</keyword>
<dbReference type="Pfam" id="PF02597">
    <property type="entry name" value="ThiS"/>
    <property type="match status" value="1"/>
</dbReference>
<dbReference type="InterPro" id="IPR016155">
    <property type="entry name" value="Mopterin_synth/thiamin_S_b"/>
</dbReference>
<reference evidence="1 2" key="1">
    <citation type="submission" date="2019-02" db="EMBL/GenBank/DDBJ databases">
        <authorList>
            <person name="Lehtovirta-Morley E L."/>
        </authorList>
    </citation>
    <scope>NUCLEOTIDE SEQUENCE [LARGE SCALE GENOMIC DNA]</scope>
    <source>
        <strain evidence="1">NFRAN1</strain>
    </source>
</reference>
<dbReference type="SUPFAM" id="SSF54285">
    <property type="entry name" value="MoaD/ThiS"/>
    <property type="match status" value="1"/>
</dbReference>
<protein>
    <submittedName>
        <fullName evidence="1">ThiS family protein</fullName>
    </submittedName>
</protein>
<organism evidence="1 2">
    <name type="scientific">Candidatus Nitrosocosmicus franklandianus</name>
    <dbReference type="NCBI Taxonomy" id="1798806"/>
    <lineage>
        <taxon>Archaea</taxon>
        <taxon>Nitrososphaerota</taxon>
        <taxon>Nitrososphaeria</taxon>
        <taxon>Nitrososphaerales</taxon>
        <taxon>Nitrososphaeraceae</taxon>
        <taxon>Candidatus Nitrosocosmicus</taxon>
    </lineage>
</organism>
<dbReference type="InterPro" id="IPR012675">
    <property type="entry name" value="Beta-grasp_dom_sf"/>
</dbReference>
<name>A0A484I5U8_9ARCH</name>
<dbReference type="OrthoDB" id="11483at2157"/>
<dbReference type="Proteomes" id="UP000294299">
    <property type="component" value="Chromosome NFRAN"/>
</dbReference>
<dbReference type="EMBL" id="LR216287">
    <property type="protein sequence ID" value="VFJ13058.1"/>
    <property type="molecule type" value="Genomic_DNA"/>
</dbReference>